<dbReference type="STRING" id="1346330.M472_01660"/>
<evidence type="ECO:0000313" key="1">
    <source>
        <dbReference type="EMBL" id="ERJ57464.1"/>
    </source>
</evidence>
<name>U2IXN6_9SPHI</name>
<comment type="caution">
    <text evidence="1">The sequence shown here is derived from an EMBL/GenBank/DDBJ whole genome shotgun (WGS) entry which is preliminary data.</text>
</comment>
<dbReference type="Proteomes" id="UP000016584">
    <property type="component" value="Unassembled WGS sequence"/>
</dbReference>
<reference evidence="1 2" key="1">
    <citation type="journal article" date="2013" name="Genome Announc.">
        <title>The Draft Genome Sequence of Sphingomonas paucimobilis Strain HER1398 (Proteobacteria), Host to the Giant PAU Phage, Indicates That It Is a Member of the Genus Sphingobacterium (Bacteroidetes).</title>
        <authorList>
            <person name="White R.A.III."/>
            <person name="Suttle C.A."/>
        </authorList>
    </citation>
    <scope>NUCLEOTIDE SEQUENCE [LARGE SCALE GENOMIC DNA]</scope>
    <source>
        <strain evidence="1 2">HER1398</strain>
    </source>
</reference>
<protein>
    <recommendedName>
        <fullName evidence="3">Lipoprotein</fullName>
    </recommendedName>
</protein>
<proteinExistence type="predicted"/>
<sequence>MKQKMKNIVFVLFTGIILIFGSCKKESAIRPTGEHDPSLHGVGESPVVKSRISEINERFDTYLLFTDTVEKQDGWRVFIPNYEVYGQPPATTVYRYDLLRDDAHKMQLMDYLDRFMVPLVSDPKEFSKSLLIVDKIAGYAYNSTQKRYLTDNKKYSSLHFRGASVWNISESLLSTANETQVRKEVYSFVTAYLTYKLPIADVSYFEEFQNVSKQNYGQAITATTINDAFLWTNGFLSYTRAGNKFPLFATDRTDYINAYMGSSEDKWRAKYKDYPLVLKKLEEIGKVIKEMGFNWKVEK</sequence>
<dbReference type="AlphaFoldDB" id="U2IXN6"/>
<dbReference type="PROSITE" id="PS51257">
    <property type="entry name" value="PROKAR_LIPOPROTEIN"/>
    <property type="match status" value="1"/>
</dbReference>
<gene>
    <name evidence="1" type="ORF">M472_01660</name>
</gene>
<keyword evidence="2" id="KW-1185">Reference proteome</keyword>
<evidence type="ECO:0008006" key="3">
    <source>
        <dbReference type="Google" id="ProtNLM"/>
    </source>
</evidence>
<accession>U2IXN6</accession>
<organism evidence="1 2">
    <name type="scientific">Sphingobacterium paucimobilis HER1398</name>
    <dbReference type="NCBI Taxonomy" id="1346330"/>
    <lineage>
        <taxon>Bacteria</taxon>
        <taxon>Pseudomonadati</taxon>
        <taxon>Bacteroidota</taxon>
        <taxon>Sphingobacteriia</taxon>
        <taxon>Sphingobacteriales</taxon>
        <taxon>Sphingobacteriaceae</taxon>
        <taxon>Sphingobacterium</taxon>
    </lineage>
</organism>
<evidence type="ECO:0000313" key="2">
    <source>
        <dbReference type="Proteomes" id="UP000016584"/>
    </source>
</evidence>
<dbReference type="EMBL" id="ATDL01000022">
    <property type="protein sequence ID" value="ERJ57464.1"/>
    <property type="molecule type" value="Genomic_DNA"/>
</dbReference>
<dbReference type="PATRIC" id="fig|1346330.5.peg.4198"/>